<dbReference type="PRINTS" id="PR00463">
    <property type="entry name" value="EP450I"/>
</dbReference>
<keyword evidence="6" id="KW-0408">Iron</keyword>
<reference evidence="8 12" key="1">
    <citation type="submission" date="2019-12" db="EMBL/GenBank/DDBJ databases">
        <authorList>
            <person name="Jiao W.-B."/>
            <person name="Schneeberger K."/>
        </authorList>
    </citation>
    <scope>NUCLEOTIDE SEQUENCE [LARGE SCALE GENOMIC DNA]</scope>
    <source>
        <strain evidence="11">cv. An-1</strain>
        <strain evidence="12">cv. C24</strain>
    </source>
</reference>
<dbReference type="EMBL" id="LR881466">
    <property type="protein sequence ID" value="CAD5315769.1"/>
    <property type="molecule type" value="Genomic_DNA"/>
</dbReference>
<dbReference type="GO" id="GO:0004497">
    <property type="term" value="F:monooxygenase activity"/>
    <property type="evidence" value="ECO:0007669"/>
    <property type="project" value="UniProtKB-KW"/>
</dbReference>
<protein>
    <submittedName>
        <fullName evidence="9">(thale cress) hypothetical protein</fullName>
    </submittedName>
</protein>
<evidence type="ECO:0000313" key="8">
    <source>
        <dbReference type="EMBL" id="CAA0300465.1"/>
    </source>
</evidence>
<evidence type="ECO:0000256" key="3">
    <source>
        <dbReference type="ARBA" id="ARBA00022617"/>
    </source>
</evidence>
<reference evidence="9 13" key="2">
    <citation type="submission" date="2020-09" db="EMBL/GenBank/DDBJ databases">
        <authorList>
            <person name="Ashkenazy H."/>
        </authorList>
    </citation>
    <scope>NUCLEOTIDE SEQUENCE [LARGE SCALE GENOMIC DNA]</scope>
    <source>
        <strain evidence="13">cv. Cdm-0</strain>
    </source>
</reference>
<dbReference type="InterPro" id="IPR036396">
    <property type="entry name" value="Cyt_P450_sf"/>
</dbReference>
<dbReference type="EMBL" id="CACSHJ010000087">
    <property type="protein sequence ID" value="CAA0300465.1"/>
    <property type="molecule type" value="Genomic_DNA"/>
</dbReference>
<gene>
    <name evidence="10" type="ORF">AN1_LOCUS4843</name>
    <name evidence="9" type="ORF">AT9943_LOCUS4120</name>
    <name evidence="8" type="ORF">C24_LOCUS4728</name>
</gene>
<dbReference type="InterPro" id="IPR002401">
    <property type="entry name" value="Cyt_P450_E_grp-I"/>
</dbReference>
<evidence type="ECO:0000313" key="11">
    <source>
        <dbReference type="Proteomes" id="UP000426265"/>
    </source>
</evidence>
<dbReference type="PANTHER" id="PTHR24296">
    <property type="entry name" value="CYTOCHROME P450"/>
    <property type="match status" value="1"/>
</dbReference>
<dbReference type="Pfam" id="PF00067">
    <property type="entry name" value="p450"/>
    <property type="match status" value="1"/>
</dbReference>
<evidence type="ECO:0000256" key="6">
    <source>
        <dbReference type="ARBA" id="ARBA00023004"/>
    </source>
</evidence>
<dbReference type="Proteomes" id="UP000516314">
    <property type="component" value="Chromosome 1"/>
</dbReference>
<evidence type="ECO:0000256" key="2">
    <source>
        <dbReference type="ARBA" id="ARBA00010617"/>
    </source>
</evidence>
<sequence length="136" mass="15679">MILALEVLYSLQILDDDTILTLPTGFQGRTSTVSNWIGIGLERKLRTSFETVNEILAEIIPSRREEKEIHKLLKRRNDKFIRDVVFSLLLAGRDTTNSVLTWFFWLLSKHPHVMSKINHEINTKLVSEAEEESSKG</sequence>
<dbReference type="SUPFAM" id="SSF48264">
    <property type="entry name" value="Cytochrome P450"/>
    <property type="match status" value="1"/>
</dbReference>
<accession>A0A5S9WML1</accession>
<dbReference type="Gene3D" id="1.10.630.10">
    <property type="entry name" value="Cytochrome P450"/>
    <property type="match status" value="1"/>
</dbReference>
<evidence type="ECO:0000313" key="12">
    <source>
        <dbReference type="Proteomes" id="UP000434276"/>
    </source>
</evidence>
<dbReference type="InterPro" id="IPR001128">
    <property type="entry name" value="Cyt_P450"/>
</dbReference>
<dbReference type="GO" id="GO:0005506">
    <property type="term" value="F:iron ion binding"/>
    <property type="evidence" value="ECO:0007669"/>
    <property type="project" value="InterPro"/>
</dbReference>
<evidence type="ECO:0000256" key="4">
    <source>
        <dbReference type="ARBA" id="ARBA00022723"/>
    </source>
</evidence>
<dbReference type="Proteomes" id="UP000434276">
    <property type="component" value="Unassembled WGS sequence"/>
</dbReference>
<keyword evidence="4" id="KW-0479">Metal-binding</keyword>
<organism evidence="8 12">
    <name type="scientific">Arabidopsis thaliana</name>
    <name type="common">Mouse-ear cress</name>
    <dbReference type="NCBI Taxonomy" id="3702"/>
    <lineage>
        <taxon>Eukaryota</taxon>
        <taxon>Viridiplantae</taxon>
        <taxon>Streptophyta</taxon>
        <taxon>Embryophyta</taxon>
        <taxon>Tracheophyta</taxon>
        <taxon>Spermatophyta</taxon>
        <taxon>Magnoliopsida</taxon>
        <taxon>eudicotyledons</taxon>
        <taxon>Gunneridae</taxon>
        <taxon>Pentapetalae</taxon>
        <taxon>rosids</taxon>
        <taxon>malvids</taxon>
        <taxon>Brassicales</taxon>
        <taxon>Brassicaceae</taxon>
        <taxon>Camelineae</taxon>
        <taxon>Arabidopsis</taxon>
    </lineage>
</organism>
<evidence type="ECO:0000256" key="1">
    <source>
        <dbReference type="ARBA" id="ARBA00001971"/>
    </source>
</evidence>
<dbReference type="AlphaFoldDB" id="A0A5S9WML1"/>
<keyword evidence="5" id="KW-0560">Oxidoreductase</keyword>
<name>A0A5S9WML1_ARATH</name>
<keyword evidence="3" id="KW-0349">Heme</keyword>
<evidence type="ECO:0000256" key="5">
    <source>
        <dbReference type="ARBA" id="ARBA00023002"/>
    </source>
</evidence>
<dbReference type="OrthoDB" id="1748187at2759"/>
<evidence type="ECO:0000313" key="10">
    <source>
        <dbReference type="EMBL" id="VYS49364.1"/>
    </source>
</evidence>
<accession>A0A654EJP2</accession>
<evidence type="ECO:0000313" key="9">
    <source>
        <dbReference type="EMBL" id="CAD5315769.1"/>
    </source>
</evidence>
<comment type="similarity">
    <text evidence="2">Belongs to the cytochrome P450 family.</text>
</comment>
<evidence type="ECO:0000256" key="7">
    <source>
        <dbReference type="ARBA" id="ARBA00023033"/>
    </source>
</evidence>
<evidence type="ECO:0000313" key="13">
    <source>
        <dbReference type="Proteomes" id="UP000516314"/>
    </source>
</evidence>
<dbReference type="GO" id="GO:0016705">
    <property type="term" value="F:oxidoreductase activity, acting on paired donors, with incorporation or reduction of molecular oxygen"/>
    <property type="evidence" value="ECO:0007669"/>
    <property type="project" value="InterPro"/>
</dbReference>
<dbReference type="Proteomes" id="UP000426265">
    <property type="component" value="Unassembled WGS sequence"/>
</dbReference>
<comment type="cofactor">
    <cofactor evidence="1">
        <name>heme</name>
        <dbReference type="ChEBI" id="CHEBI:30413"/>
    </cofactor>
</comment>
<keyword evidence="7" id="KW-0503">Monooxygenase</keyword>
<dbReference type="GO" id="GO:0020037">
    <property type="term" value="F:heme binding"/>
    <property type="evidence" value="ECO:0007669"/>
    <property type="project" value="InterPro"/>
</dbReference>
<dbReference type="EMBL" id="CACRSJ010000104">
    <property type="protein sequence ID" value="VYS49364.1"/>
    <property type="molecule type" value="Genomic_DNA"/>
</dbReference>
<proteinExistence type="inferred from homology"/>